<reference evidence="8" key="1">
    <citation type="submission" date="2021-03" db="EMBL/GenBank/DDBJ databases">
        <authorList>
            <person name="Li Z."/>
            <person name="Yang C."/>
        </authorList>
    </citation>
    <scope>NUCLEOTIDE SEQUENCE</scope>
    <source>
        <strain evidence="8">Dzin_1.0</strain>
        <tissue evidence="8">Leaf</tissue>
    </source>
</reference>
<accession>A0A9D5C3F2</accession>
<gene>
    <name evidence="8" type="ORF">J5N97_026477</name>
</gene>
<keyword evidence="9" id="KW-1185">Reference proteome</keyword>
<dbReference type="Pfam" id="PF00657">
    <property type="entry name" value="Lipase_GDSL"/>
    <property type="match status" value="1"/>
</dbReference>
<comment type="subcellular location">
    <subcellularLocation>
        <location evidence="1">Secreted</location>
    </subcellularLocation>
</comment>
<dbReference type="GO" id="GO:0016042">
    <property type="term" value="P:lipid catabolic process"/>
    <property type="evidence" value="ECO:0007669"/>
    <property type="project" value="UniProtKB-KW"/>
</dbReference>
<dbReference type="InterPro" id="IPR035669">
    <property type="entry name" value="SGNH_plant_lipase-like"/>
</dbReference>
<dbReference type="PANTHER" id="PTHR45650:SF79">
    <property type="entry name" value="GDSL ESTERASE_LIPASE 7"/>
    <property type="match status" value="1"/>
</dbReference>
<evidence type="ECO:0000256" key="3">
    <source>
        <dbReference type="ARBA" id="ARBA00022525"/>
    </source>
</evidence>
<comment type="similarity">
    <text evidence="2">Belongs to the 'GDSL' lipolytic enzyme family.</text>
</comment>
<keyword evidence="7" id="KW-0443">Lipid metabolism</keyword>
<evidence type="ECO:0000256" key="7">
    <source>
        <dbReference type="ARBA" id="ARBA00023098"/>
    </source>
</evidence>
<evidence type="ECO:0000313" key="8">
    <source>
        <dbReference type="EMBL" id="KAJ0965339.1"/>
    </source>
</evidence>
<proteinExistence type="inferred from homology"/>
<evidence type="ECO:0000313" key="9">
    <source>
        <dbReference type="Proteomes" id="UP001085076"/>
    </source>
</evidence>
<name>A0A9D5C3F2_9LILI</name>
<keyword evidence="3" id="KW-0964">Secreted</keyword>
<dbReference type="InterPro" id="IPR001087">
    <property type="entry name" value="GDSL"/>
</dbReference>
<evidence type="ECO:0000256" key="2">
    <source>
        <dbReference type="ARBA" id="ARBA00008668"/>
    </source>
</evidence>
<protein>
    <recommendedName>
        <fullName evidence="10">GDSL esterase/lipase 7</fullName>
    </recommendedName>
</protein>
<evidence type="ECO:0000256" key="4">
    <source>
        <dbReference type="ARBA" id="ARBA00022729"/>
    </source>
</evidence>
<dbReference type="EMBL" id="JAGGNH010000008">
    <property type="protein sequence ID" value="KAJ0965339.1"/>
    <property type="molecule type" value="Genomic_DNA"/>
</dbReference>
<dbReference type="OrthoDB" id="1600564at2759"/>
<dbReference type="CDD" id="cd01837">
    <property type="entry name" value="SGNH_plant_lipase_like"/>
    <property type="match status" value="1"/>
</dbReference>
<keyword evidence="6" id="KW-0442">Lipid degradation</keyword>
<dbReference type="AlphaFoldDB" id="A0A9D5C3F2"/>
<dbReference type="Gene3D" id="3.40.50.1110">
    <property type="entry name" value="SGNH hydrolase"/>
    <property type="match status" value="1"/>
</dbReference>
<dbReference type="PANTHER" id="PTHR45650">
    <property type="entry name" value="GDSL-LIKE LIPASE/ACYLHYDROLASE-RELATED"/>
    <property type="match status" value="1"/>
</dbReference>
<comment type="caution">
    <text evidence="8">The sequence shown here is derived from an EMBL/GenBank/DDBJ whole genome shotgun (WGS) entry which is preliminary data.</text>
</comment>
<dbReference type="GO" id="GO:0005576">
    <property type="term" value="C:extracellular region"/>
    <property type="evidence" value="ECO:0007669"/>
    <property type="project" value="UniProtKB-SubCell"/>
</dbReference>
<dbReference type="Proteomes" id="UP001085076">
    <property type="component" value="Miscellaneous, Linkage group lg08"/>
</dbReference>
<reference evidence="8" key="2">
    <citation type="journal article" date="2022" name="Hortic Res">
        <title>The genome of Dioscorea zingiberensis sheds light on the biosynthesis, origin and evolution of the medicinally important diosgenin saponins.</title>
        <authorList>
            <person name="Li Y."/>
            <person name="Tan C."/>
            <person name="Li Z."/>
            <person name="Guo J."/>
            <person name="Li S."/>
            <person name="Chen X."/>
            <person name="Wang C."/>
            <person name="Dai X."/>
            <person name="Yang H."/>
            <person name="Song W."/>
            <person name="Hou L."/>
            <person name="Xu J."/>
            <person name="Tong Z."/>
            <person name="Xu A."/>
            <person name="Yuan X."/>
            <person name="Wang W."/>
            <person name="Yang Q."/>
            <person name="Chen L."/>
            <person name="Sun Z."/>
            <person name="Wang K."/>
            <person name="Pan B."/>
            <person name="Chen J."/>
            <person name="Bao Y."/>
            <person name="Liu F."/>
            <person name="Qi X."/>
            <person name="Gang D.R."/>
            <person name="Wen J."/>
            <person name="Li J."/>
        </authorList>
    </citation>
    <scope>NUCLEOTIDE SEQUENCE</scope>
    <source>
        <strain evidence="8">Dzin_1.0</strain>
    </source>
</reference>
<keyword evidence="5" id="KW-0378">Hydrolase</keyword>
<organism evidence="8 9">
    <name type="scientific">Dioscorea zingiberensis</name>
    <dbReference type="NCBI Taxonomy" id="325984"/>
    <lineage>
        <taxon>Eukaryota</taxon>
        <taxon>Viridiplantae</taxon>
        <taxon>Streptophyta</taxon>
        <taxon>Embryophyta</taxon>
        <taxon>Tracheophyta</taxon>
        <taxon>Spermatophyta</taxon>
        <taxon>Magnoliopsida</taxon>
        <taxon>Liliopsida</taxon>
        <taxon>Dioscoreales</taxon>
        <taxon>Dioscoreaceae</taxon>
        <taxon>Dioscorea</taxon>
    </lineage>
</organism>
<sequence>MALALPTPSFNKHYDHMHCSNISTSITVSANHYKYQHTQHSPITLQETSMEMEINNNGRVVLHLHHDLLHLLLKLVMFSLFSSVSHCAQSTAMFIFGDSLIDNGNNNYLASMAKANYIPYGIDFGLPTGRFCNGLTVTDYGARWLGLPYPPPYLSLESKTTKILRGVNYASAAAGILDETGRHYGARVSFNGQILLFEKTVRIQLPILIPDPIALSQFLANSMFVINIGSNDYINNYLLPEQYTSSRTYSPEAFADLLISSFTRQLTSLYRLGVRKMVIVGVGPLGCIPSQLSMNNSTDGECIESVNDIVMTFNRRFMPLLPSFNSSLPGSFIVYQNIFHTFLDMVQNPSNYGFTEKNQACCGSGKYGGGLSCLPLQVPCAARDQYIFWDSFHPTQAANAIIAAGCYSPSATDCYPISGKQLAQI</sequence>
<dbReference type="InterPro" id="IPR051238">
    <property type="entry name" value="GDSL_esterase/lipase"/>
</dbReference>
<dbReference type="GO" id="GO:0016788">
    <property type="term" value="F:hydrolase activity, acting on ester bonds"/>
    <property type="evidence" value="ECO:0007669"/>
    <property type="project" value="InterPro"/>
</dbReference>
<evidence type="ECO:0000256" key="1">
    <source>
        <dbReference type="ARBA" id="ARBA00004613"/>
    </source>
</evidence>
<evidence type="ECO:0000256" key="5">
    <source>
        <dbReference type="ARBA" id="ARBA00022801"/>
    </source>
</evidence>
<evidence type="ECO:0000256" key="6">
    <source>
        <dbReference type="ARBA" id="ARBA00022963"/>
    </source>
</evidence>
<dbReference type="InterPro" id="IPR036514">
    <property type="entry name" value="SGNH_hydro_sf"/>
</dbReference>
<evidence type="ECO:0008006" key="10">
    <source>
        <dbReference type="Google" id="ProtNLM"/>
    </source>
</evidence>
<keyword evidence="4" id="KW-0732">Signal</keyword>